<evidence type="ECO:0000313" key="2">
    <source>
        <dbReference type="Proteomes" id="UP000188268"/>
    </source>
</evidence>
<dbReference type="Gramene" id="OMO55625">
    <property type="protein sequence ID" value="OMO55625"/>
    <property type="gene ID" value="CCACVL1_27132"/>
</dbReference>
<dbReference type="Proteomes" id="UP000188268">
    <property type="component" value="Unassembled WGS sequence"/>
</dbReference>
<reference evidence="1 2" key="1">
    <citation type="submission" date="2013-09" db="EMBL/GenBank/DDBJ databases">
        <title>Corchorus capsularis genome sequencing.</title>
        <authorList>
            <person name="Alam M."/>
            <person name="Haque M.S."/>
            <person name="Islam M.S."/>
            <person name="Emdad E.M."/>
            <person name="Islam M.M."/>
            <person name="Ahmed B."/>
            <person name="Halim A."/>
            <person name="Hossen Q.M.M."/>
            <person name="Hossain M.Z."/>
            <person name="Ahmed R."/>
            <person name="Khan M.M."/>
            <person name="Islam R."/>
            <person name="Rashid M.M."/>
            <person name="Khan S.A."/>
            <person name="Rahman M.S."/>
            <person name="Alam M."/>
        </authorList>
    </citation>
    <scope>NUCLEOTIDE SEQUENCE [LARGE SCALE GENOMIC DNA]</scope>
    <source>
        <strain evidence="2">cv. CVL-1</strain>
        <tissue evidence="1">Whole seedling</tissue>
    </source>
</reference>
<name>A0A1R3GC14_COCAP</name>
<accession>A0A1R3GC14</accession>
<dbReference type="AlphaFoldDB" id="A0A1R3GC14"/>
<evidence type="ECO:0000313" key="1">
    <source>
        <dbReference type="EMBL" id="OMO55625.1"/>
    </source>
</evidence>
<proteinExistence type="predicted"/>
<keyword evidence="2" id="KW-1185">Reference proteome</keyword>
<sequence length="48" mass="5360">MAGYCNFLEKRHFFRAVLRLAVLQKAALFSVGPKQIEAVKKGGVQIEP</sequence>
<organism evidence="1 2">
    <name type="scientific">Corchorus capsularis</name>
    <name type="common">Jute</name>
    <dbReference type="NCBI Taxonomy" id="210143"/>
    <lineage>
        <taxon>Eukaryota</taxon>
        <taxon>Viridiplantae</taxon>
        <taxon>Streptophyta</taxon>
        <taxon>Embryophyta</taxon>
        <taxon>Tracheophyta</taxon>
        <taxon>Spermatophyta</taxon>
        <taxon>Magnoliopsida</taxon>
        <taxon>eudicotyledons</taxon>
        <taxon>Gunneridae</taxon>
        <taxon>Pentapetalae</taxon>
        <taxon>rosids</taxon>
        <taxon>malvids</taxon>
        <taxon>Malvales</taxon>
        <taxon>Malvaceae</taxon>
        <taxon>Grewioideae</taxon>
        <taxon>Apeibeae</taxon>
        <taxon>Corchorus</taxon>
    </lineage>
</organism>
<comment type="caution">
    <text evidence="1">The sequence shown here is derived from an EMBL/GenBank/DDBJ whole genome shotgun (WGS) entry which is preliminary data.</text>
</comment>
<protein>
    <submittedName>
        <fullName evidence="1">Uncharacterized protein</fullName>
    </submittedName>
</protein>
<dbReference type="EMBL" id="AWWV01014625">
    <property type="protein sequence ID" value="OMO55625.1"/>
    <property type="molecule type" value="Genomic_DNA"/>
</dbReference>
<gene>
    <name evidence="1" type="ORF">CCACVL1_27132</name>
</gene>